<protein>
    <submittedName>
        <fullName evidence="1">Uncharacterized protein</fullName>
    </submittedName>
</protein>
<proteinExistence type="predicted"/>
<dbReference type="Proteomes" id="UP000077266">
    <property type="component" value="Unassembled WGS sequence"/>
</dbReference>
<evidence type="ECO:0000313" key="1">
    <source>
        <dbReference type="EMBL" id="KZW02995.1"/>
    </source>
</evidence>
<evidence type="ECO:0000313" key="2">
    <source>
        <dbReference type="Proteomes" id="UP000077266"/>
    </source>
</evidence>
<organism evidence="1 2">
    <name type="scientific">Exidia glandulosa HHB12029</name>
    <dbReference type="NCBI Taxonomy" id="1314781"/>
    <lineage>
        <taxon>Eukaryota</taxon>
        <taxon>Fungi</taxon>
        <taxon>Dikarya</taxon>
        <taxon>Basidiomycota</taxon>
        <taxon>Agaricomycotina</taxon>
        <taxon>Agaricomycetes</taxon>
        <taxon>Auriculariales</taxon>
        <taxon>Exidiaceae</taxon>
        <taxon>Exidia</taxon>
    </lineage>
</organism>
<dbReference type="InParanoid" id="A0A165Q2P0"/>
<keyword evidence="2" id="KW-1185">Reference proteome</keyword>
<accession>A0A165Q2P0</accession>
<gene>
    <name evidence="1" type="ORF">EXIGLDRAFT_809114</name>
</gene>
<name>A0A165Q2P0_EXIGL</name>
<reference evidence="1 2" key="1">
    <citation type="journal article" date="2016" name="Mol. Biol. Evol.">
        <title>Comparative Genomics of Early-Diverging Mushroom-Forming Fungi Provides Insights into the Origins of Lignocellulose Decay Capabilities.</title>
        <authorList>
            <person name="Nagy L.G."/>
            <person name="Riley R."/>
            <person name="Tritt A."/>
            <person name="Adam C."/>
            <person name="Daum C."/>
            <person name="Floudas D."/>
            <person name="Sun H."/>
            <person name="Yadav J.S."/>
            <person name="Pangilinan J."/>
            <person name="Larsson K.H."/>
            <person name="Matsuura K."/>
            <person name="Barry K."/>
            <person name="Labutti K."/>
            <person name="Kuo R."/>
            <person name="Ohm R.A."/>
            <person name="Bhattacharya S.S."/>
            <person name="Shirouzu T."/>
            <person name="Yoshinaga Y."/>
            <person name="Martin F.M."/>
            <person name="Grigoriev I.V."/>
            <person name="Hibbett D.S."/>
        </authorList>
    </citation>
    <scope>NUCLEOTIDE SEQUENCE [LARGE SCALE GENOMIC DNA]</scope>
    <source>
        <strain evidence="1 2">HHB12029</strain>
    </source>
</reference>
<dbReference type="EMBL" id="KV425885">
    <property type="protein sequence ID" value="KZW02995.1"/>
    <property type="molecule type" value="Genomic_DNA"/>
</dbReference>
<dbReference type="AlphaFoldDB" id="A0A165Q2P0"/>
<sequence>MNTPNFYAMVPRYSRSETGTMIHYGEGLPAQINVWGMKHFTDLVAGWTKEIGATPAFGAKLCEDKMLMLLISAQCTEIMRIWQGILAQPKGKGKNTSLPLTRLDALMCDALDTLRELEDKAENLEAVEYHTRITQQCFDGDECRCGVCEPSEESFKQMCARVKRWRKILPATVFQRVISELEQQ</sequence>